<dbReference type="RefSeq" id="WP_036123248.1">
    <property type="nucleotide sequence ID" value="NZ_PDFK01000003.1"/>
</dbReference>
<dbReference type="PANTHER" id="PTHR36436:SF6">
    <property type="entry name" value="SLL5081 PROTEIN"/>
    <property type="match status" value="1"/>
</dbReference>
<name>A0A2I0V0E4_9BACI</name>
<proteinExistence type="predicted"/>
<dbReference type="Proteomes" id="UP000234956">
    <property type="component" value="Unassembled WGS sequence"/>
</dbReference>
<protein>
    <submittedName>
        <fullName evidence="1">DUF1963 domain-containing protein</fullName>
    </submittedName>
</protein>
<gene>
    <name evidence="1" type="ORF">CRI88_13970</name>
</gene>
<dbReference type="AlphaFoldDB" id="A0A2I0V0E4"/>
<reference evidence="1 2" key="1">
    <citation type="submission" date="2017-10" db="EMBL/GenBank/DDBJ databases">
        <title>Draft genome of Lysinibacillus fusiformis strain Juneja, a laboratory-derived pathogen of Drosophila melanogaster.</title>
        <authorList>
            <person name="Smith B.R."/>
            <person name="Unckless R.L."/>
        </authorList>
    </citation>
    <scope>NUCLEOTIDE SEQUENCE [LARGE SCALE GENOMIC DNA]</scope>
    <source>
        <strain evidence="1 2">Juneja</strain>
    </source>
</reference>
<dbReference type="PANTHER" id="PTHR36436">
    <property type="entry name" value="SLL5081 PROTEIN"/>
    <property type="match status" value="1"/>
</dbReference>
<dbReference type="SUPFAM" id="SSF103032">
    <property type="entry name" value="Hypothetical protein YwqG"/>
    <property type="match status" value="1"/>
</dbReference>
<dbReference type="InterPro" id="IPR015315">
    <property type="entry name" value="DUF1963"/>
</dbReference>
<evidence type="ECO:0000313" key="2">
    <source>
        <dbReference type="Proteomes" id="UP000234956"/>
    </source>
</evidence>
<dbReference type="Pfam" id="PF09234">
    <property type="entry name" value="DUF1963"/>
    <property type="match status" value="1"/>
</dbReference>
<comment type="caution">
    <text evidence="1">The sequence shown here is derived from an EMBL/GenBank/DDBJ whole genome shotgun (WGS) entry which is preliminary data.</text>
</comment>
<evidence type="ECO:0000313" key="1">
    <source>
        <dbReference type="EMBL" id="PKU51783.1"/>
    </source>
</evidence>
<dbReference type="EMBL" id="PDFK01000003">
    <property type="protein sequence ID" value="PKU51783.1"/>
    <property type="molecule type" value="Genomic_DNA"/>
</dbReference>
<organism evidence="1 2">
    <name type="scientific">Lysinibacillus fusiformis</name>
    <dbReference type="NCBI Taxonomy" id="28031"/>
    <lineage>
        <taxon>Bacteria</taxon>
        <taxon>Bacillati</taxon>
        <taxon>Bacillota</taxon>
        <taxon>Bacilli</taxon>
        <taxon>Bacillales</taxon>
        <taxon>Bacillaceae</taxon>
        <taxon>Lysinibacillus</taxon>
    </lineage>
</organism>
<dbReference type="InterPro" id="IPR035948">
    <property type="entry name" value="YwqG-like_sf"/>
</dbReference>
<dbReference type="Gene3D" id="2.30.320.10">
    <property type="entry name" value="YwqG-like"/>
    <property type="match status" value="1"/>
</dbReference>
<accession>A0A2I0V0E4</accession>
<sequence length="292" mass="33753">MSNTEKWNKWLKDYGLAHKAEQIAAYTRSSIRMVAKQNADEEIPIGHSKIGGCPDVPTDFVWPYTNDKRPLYFLCQLHVKDIKPYDTNNLLPTDGLLSFFYDAAEQPWGYDPKDYDGFNVFYFTEPVSSLTRIKIPAILLKHGDIASASLQFKNEWTLPPWESPFWDDLEETLTEEEADNLRDLAYESMEEADANGAVHRIDGFPDAIQGDMYLQCQLVSNGLYCGDSTGYNDPLRRELEAGATDWRLLLQLDSEEELGYMWGDSGRLYFWIREDDCQKTRFDQTWVVLQCF</sequence>